<dbReference type="InterPro" id="IPR051735">
    <property type="entry name" value="CFEM_domain"/>
</dbReference>
<dbReference type="AlphaFoldDB" id="A0A6A5S879"/>
<keyword evidence="7" id="KW-0336">GPI-anchor</keyword>
<keyword evidence="4" id="KW-1003">Cell membrane</keyword>
<evidence type="ECO:0000256" key="10">
    <source>
        <dbReference type="ARBA" id="ARBA00023004"/>
    </source>
</evidence>
<evidence type="ECO:0000313" key="19">
    <source>
        <dbReference type="Proteomes" id="UP000800038"/>
    </source>
</evidence>
<name>A0A6A5S879_9PLEO</name>
<evidence type="ECO:0000256" key="2">
    <source>
        <dbReference type="ARBA" id="ARBA00004613"/>
    </source>
</evidence>
<dbReference type="EMBL" id="ML976221">
    <property type="protein sequence ID" value="KAF1935969.1"/>
    <property type="molecule type" value="Genomic_DNA"/>
</dbReference>
<keyword evidence="8 15" id="KW-0479">Metal-binding</keyword>
<comment type="similarity">
    <text evidence="3">Belongs to the RBT5 family.</text>
</comment>
<evidence type="ECO:0000256" key="7">
    <source>
        <dbReference type="ARBA" id="ARBA00022622"/>
    </source>
</evidence>
<organism evidence="18 19">
    <name type="scientific">Clathrospora elynae</name>
    <dbReference type="NCBI Taxonomy" id="706981"/>
    <lineage>
        <taxon>Eukaryota</taxon>
        <taxon>Fungi</taxon>
        <taxon>Dikarya</taxon>
        <taxon>Ascomycota</taxon>
        <taxon>Pezizomycotina</taxon>
        <taxon>Dothideomycetes</taxon>
        <taxon>Pleosporomycetidae</taxon>
        <taxon>Pleosporales</taxon>
        <taxon>Diademaceae</taxon>
        <taxon>Clathrospora</taxon>
    </lineage>
</organism>
<feature type="binding site" description="axial binding residue" evidence="15">
    <location>
        <position position="47"/>
    </location>
    <ligand>
        <name>heme</name>
        <dbReference type="ChEBI" id="CHEBI:30413"/>
    </ligand>
    <ligandPart>
        <name>Fe</name>
        <dbReference type="ChEBI" id="CHEBI:18248"/>
    </ligandPart>
</feature>
<dbReference type="InterPro" id="IPR008427">
    <property type="entry name" value="Extracellular_membr_CFEM_dom"/>
</dbReference>
<comment type="caution">
    <text evidence="15">Lacks conserved residue(s) required for the propagation of feature annotation.</text>
</comment>
<dbReference type="SMART" id="SM00747">
    <property type="entry name" value="CFEM"/>
    <property type="match status" value="1"/>
</dbReference>
<keyword evidence="11" id="KW-0472">Membrane</keyword>
<protein>
    <recommendedName>
        <fullName evidence="17">CFEM domain-containing protein</fullName>
    </recommendedName>
</protein>
<dbReference type="GO" id="GO:0005576">
    <property type="term" value="C:extracellular region"/>
    <property type="evidence" value="ECO:0007669"/>
    <property type="project" value="UniProtKB-SubCell"/>
</dbReference>
<feature type="disulfide bond" evidence="15">
    <location>
        <begin position="52"/>
        <end position="85"/>
    </location>
</feature>
<evidence type="ECO:0000256" key="3">
    <source>
        <dbReference type="ARBA" id="ARBA00010031"/>
    </source>
</evidence>
<reference evidence="18" key="1">
    <citation type="journal article" date="2020" name="Stud. Mycol.">
        <title>101 Dothideomycetes genomes: a test case for predicting lifestyles and emergence of pathogens.</title>
        <authorList>
            <person name="Haridas S."/>
            <person name="Albert R."/>
            <person name="Binder M."/>
            <person name="Bloem J."/>
            <person name="Labutti K."/>
            <person name="Salamov A."/>
            <person name="Andreopoulos B."/>
            <person name="Baker S."/>
            <person name="Barry K."/>
            <person name="Bills G."/>
            <person name="Bluhm B."/>
            <person name="Cannon C."/>
            <person name="Castanera R."/>
            <person name="Culley D."/>
            <person name="Daum C."/>
            <person name="Ezra D."/>
            <person name="Gonzalez J."/>
            <person name="Henrissat B."/>
            <person name="Kuo A."/>
            <person name="Liang C."/>
            <person name="Lipzen A."/>
            <person name="Lutzoni F."/>
            <person name="Magnuson J."/>
            <person name="Mondo S."/>
            <person name="Nolan M."/>
            <person name="Ohm R."/>
            <person name="Pangilinan J."/>
            <person name="Park H.-J."/>
            <person name="Ramirez L."/>
            <person name="Alfaro M."/>
            <person name="Sun H."/>
            <person name="Tritt A."/>
            <person name="Yoshinaga Y."/>
            <person name="Zwiers L.-H."/>
            <person name="Turgeon B."/>
            <person name="Goodwin S."/>
            <person name="Spatafora J."/>
            <person name="Crous P."/>
            <person name="Grigoriev I."/>
        </authorList>
    </citation>
    <scope>NUCLEOTIDE SEQUENCE</scope>
    <source>
        <strain evidence="18">CBS 161.51</strain>
    </source>
</reference>
<dbReference type="PROSITE" id="PS52012">
    <property type="entry name" value="CFEM"/>
    <property type="match status" value="1"/>
</dbReference>
<dbReference type="Proteomes" id="UP000800038">
    <property type="component" value="Unassembled WGS sequence"/>
</dbReference>
<sequence length="338" mass="34957">INPTWSIPHIISTHQLQSSFGVLQLPTCALTCFLHSILADGCASETDFTCHCGQGNAVGKAAACIAQGCDTADGADAMKKVSAACAAVSGRGHGAGNAAGSSSSSTTTISSDLATSTVGATPSSPSPSTTITSSLTRSGPTFVATTTMKASSVFVSQTSIQSAAPTDFPLAPLQHNTQLSPGAKAGISISVSAVALSALFCLGWYIRRLKRESKAVQRGAAGDPDDVCDPRAAVPRLICARGRSLSRSGRQSEWGALQDVMTVTDNGYGVLKKKRGHVLSIVLEREEEGGRSMIARVVREPVPGQSEGLSGPLELDGVYTGLVEMPLVITPRERSVER</sequence>
<keyword evidence="14" id="KW-0449">Lipoprotein</keyword>
<dbReference type="PANTHER" id="PTHR37928">
    <property type="entry name" value="CFEM DOMAIN PROTEIN (AFU_ORTHOLOGUE AFUA_6G14090)"/>
    <property type="match status" value="1"/>
</dbReference>
<feature type="domain" description="CFEM" evidence="17">
    <location>
        <begin position="2"/>
        <end position="112"/>
    </location>
</feature>
<evidence type="ECO:0000256" key="11">
    <source>
        <dbReference type="ARBA" id="ARBA00023136"/>
    </source>
</evidence>
<dbReference type="Pfam" id="PF05730">
    <property type="entry name" value="CFEM"/>
    <property type="match status" value="1"/>
</dbReference>
<feature type="non-terminal residue" evidence="18">
    <location>
        <position position="1"/>
    </location>
</feature>
<keyword evidence="9" id="KW-0732">Signal</keyword>
<evidence type="ECO:0000256" key="4">
    <source>
        <dbReference type="ARBA" id="ARBA00022475"/>
    </source>
</evidence>
<keyword evidence="12 15" id="KW-1015">Disulfide bond</keyword>
<dbReference type="GO" id="GO:0098552">
    <property type="term" value="C:side of membrane"/>
    <property type="evidence" value="ECO:0007669"/>
    <property type="project" value="UniProtKB-KW"/>
</dbReference>
<evidence type="ECO:0000256" key="1">
    <source>
        <dbReference type="ARBA" id="ARBA00004609"/>
    </source>
</evidence>
<evidence type="ECO:0000256" key="13">
    <source>
        <dbReference type="ARBA" id="ARBA00023180"/>
    </source>
</evidence>
<gene>
    <name evidence="18" type="ORF">EJ02DRAFT_482781</name>
</gene>
<feature type="region of interest" description="Disordered" evidence="16">
    <location>
        <begin position="114"/>
        <end position="136"/>
    </location>
</feature>
<accession>A0A6A5S879</accession>
<dbReference type="GO" id="GO:0046872">
    <property type="term" value="F:metal ion binding"/>
    <property type="evidence" value="ECO:0007669"/>
    <property type="project" value="UniProtKB-UniRule"/>
</dbReference>
<evidence type="ECO:0000256" key="12">
    <source>
        <dbReference type="ARBA" id="ARBA00023157"/>
    </source>
</evidence>
<evidence type="ECO:0000259" key="17">
    <source>
        <dbReference type="PROSITE" id="PS52012"/>
    </source>
</evidence>
<evidence type="ECO:0000313" key="18">
    <source>
        <dbReference type="EMBL" id="KAF1935969.1"/>
    </source>
</evidence>
<evidence type="ECO:0000256" key="9">
    <source>
        <dbReference type="ARBA" id="ARBA00022729"/>
    </source>
</evidence>
<dbReference type="PANTHER" id="PTHR37928:SF2">
    <property type="entry name" value="GPI ANCHORED CFEM DOMAIN PROTEIN (AFU_ORTHOLOGUE AFUA_6G10580)"/>
    <property type="match status" value="1"/>
</dbReference>
<evidence type="ECO:0000256" key="16">
    <source>
        <dbReference type="SAM" id="MobiDB-lite"/>
    </source>
</evidence>
<evidence type="ECO:0000256" key="5">
    <source>
        <dbReference type="ARBA" id="ARBA00022525"/>
    </source>
</evidence>
<evidence type="ECO:0000256" key="14">
    <source>
        <dbReference type="ARBA" id="ARBA00023288"/>
    </source>
</evidence>
<keyword evidence="19" id="KW-1185">Reference proteome</keyword>
<evidence type="ECO:0000256" key="8">
    <source>
        <dbReference type="ARBA" id="ARBA00022723"/>
    </source>
</evidence>
<keyword evidence="6 15" id="KW-0349">Heme</keyword>
<keyword evidence="13" id="KW-0325">Glycoprotein</keyword>
<evidence type="ECO:0000256" key="6">
    <source>
        <dbReference type="ARBA" id="ARBA00022617"/>
    </source>
</evidence>
<evidence type="ECO:0000256" key="15">
    <source>
        <dbReference type="PROSITE-ProRule" id="PRU01356"/>
    </source>
</evidence>
<keyword evidence="10 15" id="KW-0408">Iron</keyword>
<proteinExistence type="inferred from homology"/>
<comment type="subcellular location">
    <subcellularLocation>
        <location evidence="1">Cell membrane</location>
        <topology evidence="1">Lipid-anchor</topology>
        <topology evidence="1">GPI-anchor</topology>
    </subcellularLocation>
    <subcellularLocation>
        <location evidence="2">Secreted</location>
    </subcellularLocation>
</comment>
<keyword evidence="5" id="KW-0964">Secreted</keyword>
<dbReference type="GO" id="GO:0005886">
    <property type="term" value="C:plasma membrane"/>
    <property type="evidence" value="ECO:0007669"/>
    <property type="project" value="UniProtKB-SubCell"/>
</dbReference>
<dbReference type="OrthoDB" id="3767534at2759"/>